<evidence type="ECO:0000256" key="7">
    <source>
        <dbReference type="ARBA" id="ARBA00022777"/>
    </source>
</evidence>
<keyword evidence="8" id="KW-0157">Chromophore</keyword>
<keyword evidence="5" id="KW-0716">Sensory transduction</keyword>
<dbReference type="Pfam" id="PF02518">
    <property type="entry name" value="HATPase_c"/>
    <property type="match status" value="1"/>
</dbReference>
<dbReference type="RefSeq" id="WP_190424418.1">
    <property type="nucleotide sequence ID" value="NZ_JAAOCA010000032.1"/>
</dbReference>
<organism evidence="12 13">
    <name type="scientific">Pseudomonas typographi</name>
    <dbReference type="NCBI Taxonomy" id="2715964"/>
    <lineage>
        <taxon>Bacteria</taxon>
        <taxon>Pseudomonadati</taxon>
        <taxon>Pseudomonadota</taxon>
        <taxon>Gammaproteobacteria</taxon>
        <taxon>Pseudomonadales</taxon>
        <taxon>Pseudomonadaceae</taxon>
        <taxon>Pseudomonas</taxon>
    </lineage>
</organism>
<keyword evidence="13" id="KW-1185">Reference proteome</keyword>
<evidence type="ECO:0000256" key="4">
    <source>
        <dbReference type="ARBA" id="ARBA00022543"/>
    </source>
</evidence>
<dbReference type="InterPro" id="IPR035965">
    <property type="entry name" value="PAS-like_dom_sf"/>
</dbReference>
<proteinExistence type="inferred from homology"/>
<evidence type="ECO:0000259" key="11">
    <source>
        <dbReference type="PROSITE" id="PS50109"/>
    </source>
</evidence>
<feature type="domain" description="Phytochrome chromophore attachment site" evidence="10">
    <location>
        <begin position="151"/>
        <end position="309"/>
    </location>
</feature>
<dbReference type="InterPro" id="IPR003661">
    <property type="entry name" value="HisK_dim/P_dom"/>
</dbReference>
<dbReference type="Gene3D" id="1.10.287.130">
    <property type="match status" value="1"/>
</dbReference>
<dbReference type="SUPFAM" id="SSF47384">
    <property type="entry name" value="Homodimeric domain of signal transducing histidine kinase"/>
    <property type="match status" value="1"/>
</dbReference>
<dbReference type="SUPFAM" id="SSF55781">
    <property type="entry name" value="GAF domain-like"/>
    <property type="match status" value="2"/>
</dbReference>
<dbReference type="Pfam" id="PF00512">
    <property type="entry name" value="HisKA"/>
    <property type="match status" value="1"/>
</dbReference>
<evidence type="ECO:0000256" key="3">
    <source>
        <dbReference type="ARBA" id="ARBA00012438"/>
    </source>
</evidence>
<dbReference type="SMART" id="SM00387">
    <property type="entry name" value="HATPase_c"/>
    <property type="match status" value="1"/>
</dbReference>
<name>A0ABR7Z752_9PSED</name>
<dbReference type="PANTHER" id="PTHR42878:SF15">
    <property type="entry name" value="BACTERIOPHYTOCHROME"/>
    <property type="match status" value="1"/>
</dbReference>
<dbReference type="Proteomes" id="UP000805841">
    <property type="component" value="Unassembled WGS sequence"/>
</dbReference>
<dbReference type="SUPFAM" id="SSF55874">
    <property type="entry name" value="ATPase domain of HSP90 chaperone/DNA topoisomerase II/histidine kinase"/>
    <property type="match status" value="1"/>
</dbReference>
<dbReference type="InterPro" id="IPR013515">
    <property type="entry name" value="Phytochrome_cen-reg"/>
</dbReference>
<comment type="caution">
    <text evidence="12">The sequence shown here is derived from an EMBL/GenBank/DDBJ whole genome shotgun (WGS) entry which is preliminary data.</text>
</comment>
<dbReference type="Gene3D" id="3.30.450.40">
    <property type="match status" value="1"/>
</dbReference>
<feature type="domain" description="Histidine kinase" evidence="11">
    <location>
        <begin position="533"/>
        <end position="747"/>
    </location>
</feature>
<sequence>MTSSESVAVLAAAIEQCAKEPIHTPGSIQPQGFMLVLQPGTFTVLQASDNLSHWLGVGAQQVLGQALGSLLAEGGSLLSQLAALADGDKHPVHAGDVRFSYAAQRTFAVMAHSHDGVVFAEFEPASDVAGAYGHLYPFVRTFVGQTQEMGDLTELCQLAVQEIKRITGFGRVKAYRFDTDGNGWVLAEQADPGYPSFLGLWFPAADIPAQARELYVANRIRVIEDANYRPSALVPPLNPLTGRPLDMSHAALRSVSPVHLQYMRNMGTLASMSLSIVVRGRLWGLVSCHNQAPRAVGFQARMACELLGSVLSLQIEARETDANTQRLLGLRQSIVRMLSAMADRDSVPEGLKALPDTLIGFAGAQGAAVYSESSCELFGTTPGTDQVEALALWLSSRSLGTQQVFHSDNVGRDIPELPRLAESIAGVLAVAISELHNHYLVWFRVEQRRTVTWAGRPEKEWAGGTVLNPRSSFEQWQETVSGHCRAWEPMIIEGALELRMAVLGIVLRKAEEVAQLARDLKKSNKELEAFSYSVSHDLRAPLRHIVGYAELLNDFERSNLSERGLRFLEHIGESARFAGTLVDNLLSFSQMGRSALRLSDVDLGALVDATRRELAPDYAGREVAWQIEPLPRVIADAAFIHLALRNLLANAIKYTRDRAPAVIRIGAQQQGAEVIVYVKDNGVGFDMAYAGKLFGVFQRLHRMEEFEGTGIGLASVRRIIERHEGRVWAEGVLGEGATFYFALPKRD</sequence>
<keyword evidence="6" id="KW-0808">Transferase</keyword>
<dbReference type="PROSITE" id="PS50109">
    <property type="entry name" value="HIS_KIN"/>
    <property type="match status" value="1"/>
</dbReference>
<dbReference type="InterPro" id="IPR003018">
    <property type="entry name" value="GAF"/>
</dbReference>
<dbReference type="Pfam" id="PF01590">
    <property type="entry name" value="GAF"/>
    <property type="match status" value="1"/>
</dbReference>
<evidence type="ECO:0000256" key="2">
    <source>
        <dbReference type="ARBA" id="ARBA00006402"/>
    </source>
</evidence>
<dbReference type="Pfam" id="PF00360">
    <property type="entry name" value="PHY"/>
    <property type="match status" value="1"/>
</dbReference>
<accession>A0ABR7Z752</accession>
<dbReference type="InterPro" id="IPR036890">
    <property type="entry name" value="HATPase_C_sf"/>
</dbReference>
<dbReference type="SMART" id="SM00065">
    <property type="entry name" value="GAF"/>
    <property type="match status" value="1"/>
</dbReference>
<dbReference type="PRINTS" id="PR01033">
    <property type="entry name" value="PHYTOCHROME"/>
</dbReference>
<dbReference type="Gene3D" id="3.30.450.20">
    <property type="entry name" value="PAS domain"/>
    <property type="match status" value="1"/>
</dbReference>
<dbReference type="EMBL" id="JAAOCA010000032">
    <property type="protein sequence ID" value="MBD1601290.1"/>
    <property type="molecule type" value="Genomic_DNA"/>
</dbReference>
<dbReference type="InterPro" id="IPR013654">
    <property type="entry name" value="PAS_2"/>
</dbReference>
<evidence type="ECO:0000256" key="8">
    <source>
        <dbReference type="ARBA" id="ARBA00022991"/>
    </source>
</evidence>
<evidence type="ECO:0000313" key="13">
    <source>
        <dbReference type="Proteomes" id="UP000805841"/>
    </source>
</evidence>
<evidence type="ECO:0000259" key="10">
    <source>
        <dbReference type="PROSITE" id="PS50046"/>
    </source>
</evidence>
<dbReference type="PANTHER" id="PTHR42878">
    <property type="entry name" value="TWO-COMPONENT HISTIDINE KINASE"/>
    <property type="match status" value="1"/>
</dbReference>
<dbReference type="InterPro" id="IPR003594">
    <property type="entry name" value="HATPase_dom"/>
</dbReference>
<evidence type="ECO:0000256" key="6">
    <source>
        <dbReference type="ARBA" id="ARBA00022679"/>
    </source>
</evidence>
<comment type="similarity">
    <text evidence="2">In the N-terminal section; belongs to the phytochrome family.</text>
</comment>
<dbReference type="SUPFAM" id="SSF55785">
    <property type="entry name" value="PYP-like sensor domain (PAS domain)"/>
    <property type="match status" value="1"/>
</dbReference>
<dbReference type="InterPro" id="IPR001294">
    <property type="entry name" value="Phytochrome"/>
</dbReference>
<dbReference type="Gene3D" id="3.30.565.10">
    <property type="entry name" value="Histidine kinase-like ATPase, C-terminal domain"/>
    <property type="match status" value="1"/>
</dbReference>
<dbReference type="InterPro" id="IPR005467">
    <property type="entry name" value="His_kinase_dom"/>
</dbReference>
<keyword evidence="7" id="KW-0418">Kinase</keyword>
<evidence type="ECO:0000313" key="12">
    <source>
        <dbReference type="EMBL" id="MBD1601290.1"/>
    </source>
</evidence>
<evidence type="ECO:0000256" key="9">
    <source>
        <dbReference type="ARBA" id="ARBA00023170"/>
    </source>
</evidence>
<evidence type="ECO:0000256" key="1">
    <source>
        <dbReference type="ARBA" id="ARBA00000085"/>
    </source>
</evidence>
<comment type="catalytic activity">
    <reaction evidence="1">
        <text>ATP + protein L-histidine = ADP + protein N-phospho-L-histidine.</text>
        <dbReference type="EC" id="2.7.13.3"/>
    </reaction>
</comment>
<dbReference type="InterPro" id="IPR050351">
    <property type="entry name" value="BphY/WalK/GraS-like"/>
</dbReference>
<evidence type="ECO:0000256" key="5">
    <source>
        <dbReference type="ARBA" id="ARBA00022606"/>
    </source>
</evidence>
<dbReference type="Gene3D" id="3.30.450.270">
    <property type="match status" value="1"/>
</dbReference>
<dbReference type="CDD" id="cd00082">
    <property type="entry name" value="HisKA"/>
    <property type="match status" value="1"/>
</dbReference>
<dbReference type="InterPro" id="IPR043150">
    <property type="entry name" value="Phytochrome_PHY_sf"/>
</dbReference>
<protein>
    <recommendedName>
        <fullName evidence="3">histidine kinase</fullName>
        <ecNumber evidence="3">2.7.13.3</ecNumber>
    </recommendedName>
</protein>
<reference evidence="12 13" key="1">
    <citation type="journal article" date="2020" name="Insects">
        <title>Bacteria Belonging to Pseudomonas typographi sp. nov. from the Bark Beetle Ips typographus Have Genomic Potential to Aid in the Host Ecology.</title>
        <authorList>
            <person name="Peral-Aranega E."/>
            <person name="Saati-Santamaria Z."/>
            <person name="Kolarik M."/>
            <person name="Rivas R."/>
            <person name="Garcia-Fraile P."/>
        </authorList>
    </citation>
    <scope>NUCLEOTIDE SEQUENCE [LARGE SCALE GENOMIC DNA]</scope>
    <source>
        <strain evidence="12 13">CA3A</strain>
    </source>
</reference>
<dbReference type="SMART" id="SM00388">
    <property type="entry name" value="HisKA"/>
    <property type="match status" value="1"/>
</dbReference>
<keyword evidence="4" id="KW-0600">Photoreceptor protein</keyword>
<dbReference type="InterPro" id="IPR029016">
    <property type="entry name" value="GAF-like_dom_sf"/>
</dbReference>
<dbReference type="InterPro" id="IPR016132">
    <property type="entry name" value="Phyto_chromo_attachment"/>
</dbReference>
<dbReference type="Pfam" id="PF08446">
    <property type="entry name" value="PAS_2"/>
    <property type="match status" value="1"/>
</dbReference>
<dbReference type="EC" id="2.7.13.3" evidence="3"/>
<dbReference type="InterPro" id="IPR036097">
    <property type="entry name" value="HisK_dim/P_sf"/>
</dbReference>
<dbReference type="PROSITE" id="PS50046">
    <property type="entry name" value="PHYTOCHROME_2"/>
    <property type="match status" value="1"/>
</dbReference>
<gene>
    <name evidence="12" type="ORF">HAQ05_21665</name>
</gene>
<keyword evidence="9" id="KW-0675">Receptor</keyword>